<dbReference type="InterPro" id="IPR032710">
    <property type="entry name" value="NTF2-like_dom_sf"/>
</dbReference>
<accession>A0A2S5ZYT8</accession>
<evidence type="ECO:0000313" key="1">
    <source>
        <dbReference type="EMBL" id="PPJ23424.1"/>
    </source>
</evidence>
<organism evidence="1 2">
    <name type="scientific">Nocardia nova</name>
    <dbReference type="NCBI Taxonomy" id="37330"/>
    <lineage>
        <taxon>Bacteria</taxon>
        <taxon>Bacillati</taxon>
        <taxon>Actinomycetota</taxon>
        <taxon>Actinomycetes</taxon>
        <taxon>Mycobacteriales</taxon>
        <taxon>Nocardiaceae</taxon>
        <taxon>Nocardia</taxon>
    </lineage>
</organism>
<proteinExistence type="predicted"/>
<dbReference type="EMBL" id="PSZD01000024">
    <property type="protein sequence ID" value="PPJ23424.1"/>
    <property type="molecule type" value="Genomic_DNA"/>
</dbReference>
<dbReference type="Gene3D" id="3.10.450.50">
    <property type="match status" value="1"/>
</dbReference>
<reference evidence="1 2" key="1">
    <citation type="submission" date="2018-02" db="EMBL/GenBank/DDBJ databases">
        <title>8 Nocardia nova and 1 Nocardia cyriacigeorgica strain used for evolution to TMP-SMX.</title>
        <authorList>
            <person name="Mehta H."/>
            <person name="Weng J."/>
            <person name="Shamoo Y."/>
        </authorList>
    </citation>
    <scope>NUCLEOTIDE SEQUENCE [LARGE SCALE GENOMIC DNA]</scope>
    <source>
        <strain evidence="1 2">BAA2227</strain>
    </source>
</reference>
<comment type="caution">
    <text evidence="1">The sequence shown here is derived from an EMBL/GenBank/DDBJ whole genome shotgun (WGS) entry which is preliminary data.</text>
</comment>
<keyword evidence="2" id="KW-1185">Reference proteome</keyword>
<evidence type="ECO:0008006" key="3">
    <source>
        <dbReference type="Google" id="ProtNLM"/>
    </source>
</evidence>
<gene>
    <name evidence="1" type="ORF">C5F51_28745</name>
</gene>
<protein>
    <recommendedName>
        <fullName evidence="3">Nuclear transport factor 2 family protein</fullName>
    </recommendedName>
</protein>
<name>A0A2S5ZYT8_9NOCA</name>
<dbReference type="AlphaFoldDB" id="A0A2S5ZYT8"/>
<dbReference type="Proteomes" id="UP000238356">
    <property type="component" value="Unassembled WGS sequence"/>
</dbReference>
<evidence type="ECO:0000313" key="2">
    <source>
        <dbReference type="Proteomes" id="UP000238356"/>
    </source>
</evidence>
<dbReference type="SUPFAM" id="SSF54427">
    <property type="entry name" value="NTF2-like"/>
    <property type="match status" value="1"/>
</dbReference>
<dbReference type="RefSeq" id="WP_104364431.1">
    <property type="nucleotide sequence ID" value="NZ_PSYZ01000015.1"/>
</dbReference>
<sequence>MATSKTAGKQNEAEPADYEARFQQALRRLSIAKPMPPFVQGNRSAPVRTVGEQELQRMTHQLFDDVEAQCAFYTERLGMDVMWVLEWLKKYWSAWSGGVNEDLVRATVAENCEYKDPLSFGRTMYGVQAFIDYNQAFYDAAPDLAYYLIPGEVSLQVSPKGEVIFMGRYVGCGHWDYPLRMYPFTPGSPAIPGTGAYIQGYPVDRYHLDPVSHKVVRGETLWDPFELLQIQKLMPSDTSLAFKAMVKAGRLVTPAIKAARRLPLRGGN</sequence>